<accession>A0A1G5DLW3</accession>
<dbReference type="STRING" id="336292.SAMN05660710_00860"/>
<keyword evidence="2" id="KW-1133">Transmembrane helix</keyword>
<reference evidence="4 5" key="1">
    <citation type="submission" date="2016-10" db="EMBL/GenBank/DDBJ databases">
        <authorList>
            <person name="de Groot N.N."/>
        </authorList>
    </citation>
    <scope>NUCLEOTIDE SEQUENCE [LARGE SCALE GENOMIC DNA]</scope>
    <source>
        <strain evidence="4 5">CGMCC 1.8925</strain>
    </source>
</reference>
<organism evidence="4 5">
    <name type="scientific">Paracoccus tibetensis</name>
    <dbReference type="NCBI Taxonomy" id="336292"/>
    <lineage>
        <taxon>Bacteria</taxon>
        <taxon>Pseudomonadati</taxon>
        <taxon>Pseudomonadota</taxon>
        <taxon>Alphaproteobacteria</taxon>
        <taxon>Rhodobacterales</taxon>
        <taxon>Paracoccaceae</taxon>
        <taxon>Paracoccus</taxon>
    </lineage>
</organism>
<name>A0A1G5DLW3_9RHOB</name>
<dbReference type="InterPro" id="IPR019088">
    <property type="entry name" value="CHP02186-rel_TM"/>
</dbReference>
<feature type="signal peptide" evidence="3">
    <location>
        <begin position="1"/>
        <end position="22"/>
    </location>
</feature>
<dbReference type="Proteomes" id="UP000199502">
    <property type="component" value="Unassembled WGS sequence"/>
</dbReference>
<proteinExistence type="predicted"/>
<dbReference type="OrthoDB" id="9815212at2"/>
<gene>
    <name evidence="4" type="ORF">SAMN05660710_00860</name>
</gene>
<keyword evidence="2" id="KW-0812">Transmembrane</keyword>
<evidence type="ECO:0000313" key="4">
    <source>
        <dbReference type="EMBL" id="SCY15644.1"/>
    </source>
</evidence>
<evidence type="ECO:0000256" key="1">
    <source>
        <dbReference type="SAM" id="MobiDB-lite"/>
    </source>
</evidence>
<keyword evidence="5" id="KW-1185">Reference proteome</keyword>
<dbReference type="Pfam" id="PF09608">
    <property type="entry name" value="Alph_Pro_TM"/>
    <property type="match status" value="1"/>
</dbReference>
<feature type="compositionally biased region" description="Low complexity" evidence="1">
    <location>
        <begin position="25"/>
        <end position="43"/>
    </location>
</feature>
<protein>
    <recommendedName>
        <fullName evidence="6">Transmembrane protein (Alph_Pro_TM)</fullName>
    </recommendedName>
</protein>
<sequence length="308" mass="33049">MRPLALALALALAVLVPLTATAQEAGPEAPGEAPQPLAPETGPAAPPAPGADFPLYPFPGERRPPAPVNGAAPTEQVVAGLSRDAVAITATFDGSEILIYGAVRRESPIPADPLDIIVTIEAPSQPLTVWRKERRLGIWVNAERVEVGAAPSFYAVATTRPLDEILAPDWDSRFRISLPQALRAFAGAHEVDDTLPFTEALIRLREEAGRYRLDEGGVVLAEDTLFRADIRLPATLVEGAYKARIFLLRGGQVVDVHQAPIDVHKVGLERWLYRLAFDQPLLYGLMSLAVAALAGWGASAAFRRLSQG</sequence>
<dbReference type="AlphaFoldDB" id="A0A1G5DLW3"/>
<feature type="region of interest" description="Disordered" evidence="1">
    <location>
        <begin position="25"/>
        <end position="71"/>
    </location>
</feature>
<evidence type="ECO:0000256" key="3">
    <source>
        <dbReference type="SAM" id="SignalP"/>
    </source>
</evidence>
<evidence type="ECO:0000313" key="5">
    <source>
        <dbReference type="Proteomes" id="UP000199502"/>
    </source>
</evidence>
<keyword evidence="2" id="KW-0472">Membrane</keyword>
<evidence type="ECO:0000256" key="2">
    <source>
        <dbReference type="SAM" id="Phobius"/>
    </source>
</evidence>
<dbReference type="EMBL" id="FMVT01000002">
    <property type="protein sequence ID" value="SCY15644.1"/>
    <property type="molecule type" value="Genomic_DNA"/>
</dbReference>
<feature type="chain" id="PRO_5011752129" description="Transmembrane protein (Alph_Pro_TM)" evidence="3">
    <location>
        <begin position="23"/>
        <end position="308"/>
    </location>
</feature>
<keyword evidence="3" id="KW-0732">Signal</keyword>
<feature type="transmembrane region" description="Helical" evidence="2">
    <location>
        <begin position="281"/>
        <end position="302"/>
    </location>
</feature>
<dbReference type="RefSeq" id="WP_090740613.1">
    <property type="nucleotide sequence ID" value="NZ_FMVT01000002.1"/>
</dbReference>
<evidence type="ECO:0008006" key="6">
    <source>
        <dbReference type="Google" id="ProtNLM"/>
    </source>
</evidence>